<name>A0A0R2BQR3_SECCO</name>
<dbReference type="RefSeq" id="WP_054762554.1">
    <property type="nucleotide sequence ID" value="NZ_AYYR01000003.1"/>
</dbReference>
<evidence type="ECO:0000313" key="2">
    <source>
        <dbReference type="EMBL" id="KRM77948.1"/>
    </source>
</evidence>
<protein>
    <recommendedName>
        <fullName evidence="4">HTH merR-type domain-containing protein</fullName>
    </recommendedName>
</protein>
<reference evidence="2 3" key="1">
    <citation type="journal article" date="2015" name="Genome Announc.">
        <title>Expanding the biotechnology potential of lactobacilli through comparative genomics of 213 strains and associated genera.</title>
        <authorList>
            <person name="Sun Z."/>
            <person name="Harris H.M."/>
            <person name="McCann A."/>
            <person name="Guo C."/>
            <person name="Argimon S."/>
            <person name="Zhang W."/>
            <person name="Yang X."/>
            <person name="Jeffery I.B."/>
            <person name="Cooney J.C."/>
            <person name="Kagawa T.F."/>
            <person name="Liu W."/>
            <person name="Song Y."/>
            <person name="Salvetti E."/>
            <person name="Wrobel A."/>
            <person name="Rasinkangas P."/>
            <person name="Parkhill J."/>
            <person name="Rea M.C."/>
            <person name="O'Sullivan O."/>
            <person name="Ritari J."/>
            <person name="Douillard F.P."/>
            <person name="Paul Ross R."/>
            <person name="Yang R."/>
            <person name="Briner A.E."/>
            <person name="Felis G.E."/>
            <person name="de Vos W.M."/>
            <person name="Barrangou R."/>
            <person name="Klaenhammer T.R."/>
            <person name="Caufield P.W."/>
            <person name="Cui Y."/>
            <person name="Zhang H."/>
            <person name="O'Toole P.W."/>
        </authorList>
    </citation>
    <scope>NUCLEOTIDE SEQUENCE [LARGE SCALE GENOMIC DNA]</scope>
    <source>
        <strain evidence="2 3">DSM 20515</strain>
    </source>
</reference>
<feature type="coiled-coil region" evidence="1">
    <location>
        <begin position="80"/>
        <end position="117"/>
    </location>
</feature>
<dbReference type="STRING" id="33960.TY91_11620"/>
<gene>
    <name evidence="2" type="ORF">FC82_GL001576</name>
</gene>
<keyword evidence="1" id="KW-0175">Coiled coil</keyword>
<dbReference type="InterPro" id="IPR009061">
    <property type="entry name" value="DNA-bd_dom_put_sf"/>
</dbReference>
<evidence type="ECO:0000313" key="3">
    <source>
        <dbReference type="Proteomes" id="UP000051845"/>
    </source>
</evidence>
<accession>A0A0R2BQR3</accession>
<evidence type="ECO:0008006" key="4">
    <source>
        <dbReference type="Google" id="ProtNLM"/>
    </source>
</evidence>
<dbReference type="Proteomes" id="UP000051845">
    <property type="component" value="Unassembled WGS sequence"/>
</dbReference>
<dbReference type="PATRIC" id="fig|1423733.4.peg.1658"/>
<dbReference type="Gene3D" id="1.10.1660.10">
    <property type="match status" value="1"/>
</dbReference>
<dbReference type="EMBL" id="AYYR01000003">
    <property type="protein sequence ID" value="KRM77948.1"/>
    <property type="molecule type" value="Genomic_DNA"/>
</dbReference>
<evidence type="ECO:0000256" key="1">
    <source>
        <dbReference type="SAM" id="Coils"/>
    </source>
</evidence>
<dbReference type="AlphaFoldDB" id="A0A0R2BQR3"/>
<dbReference type="SUPFAM" id="SSF46955">
    <property type="entry name" value="Putative DNA-binding domain"/>
    <property type="match status" value="1"/>
</dbReference>
<sequence length="117" mass="13655">MDIETLSKKSGIAKIKLDFYRDADLLPDQLTDDQMIDLAQFVDQMYDVGISLDKLQRYAHLQQKKCTIIDAQKALLHTALQQLAEKQDDLRLELQHLERVQTQKNDDESELQQLEQK</sequence>
<proteinExistence type="predicted"/>
<organism evidence="2 3">
    <name type="scientific">Secundilactobacillus collinoides DSM 20515 = JCM 1123</name>
    <dbReference type="NCBI Taxonomy" id="1423733"/>
    <lineage>
        <taxon>Bacteria</taxon>
        <taxon>Bacillati</taxon>
        <taxon>Bacillota</taxon>
        <taxon>Bacilli</taxon>
        <taxon>Lactobacillales</taxon>
        <taxon>Lactobacillaceae</taxon>
        <taxon>Secundilactobacillus</taxon>
    </lineage>
</organism>
<comment type="caution">
    <text evidence="2">The sequence shown here is derived from an EMBL/GenBank/DDBJ whole genome shotgun (WGS) entry which is preliminary data.</text>
</comment>